<feature type="compositionally biased region" description="Low complexity" evidence="13">
    <location>
        <begin position="2163"/>
        <end position="2187"/>
    </location>
</feature>
<feature type="compositionally biased region" description="Basic residues" evidence="13">
    <location>
        <begin position="564"/>
        <end position="575"/>
    </location>
</feature>
<dbReference type="GO" id="GO:0005524">
    <property type="term" value="F:ATP binding"/>
    <property type="evidence" value="ECO:0007669"/>
    <property type="project" value="UniProtKB-KW"/>
</dbReference>
<dbReference type="FunFam" id="1.20.1480.20:FF:000001">
    <property type="entry name" value="microtubule-associated serine/threonine-protein kinase 4 isoform X1"/>
    <property type="match status" value="1"/>
</dbReference>
<dbReference type="PROSITE" id="PS50011">
    <property type="entry name" value="PROTEIN_KINASE_DOM"/>
    <property type="match status" value="1"/>
</dbReference>
<dbReference type="PANTHER" id="PTHR24356:SF414">
    <property type="entry name" value="NON-SPECIFIC SERINE_THREONINE PROTEIN KINASE"/>
    <property type="match status" value="1"/>
</dbReference>
<dbReference type="Gene3D" id="3.30.200.20">
    <property type="entry name" value="Phosphorylase Kinase, domain 1"/>
    <property type="match status" value="1"/>
</dbReference>
<dbReference type="InterPro" id="IPR023142">
    <property type="entry name" value="MAST_pre-PK_dom_sf"/>
</dbReference>
<feature type="region of interest" description="Disordered" evidence="13">
    <location>
        <begin position="1676"/>
        <end position="1751"/>
    </location>
</feature>
<dbReference type="EC" id="2.7.11.1" evidence="3"/>
<dbReference type="InterPro" id="IPR041489">
    <property type="entry name" value="PDZ_6"/>
</dbReference>
<evidence type="ECO:0000256" key="13">
    <source>
        <dbReference type="SAM" id="MobiDB-lite"/>
    </source>
</evidence>
<feature type="compositionally biased region" description="Low complexity" evidence="13">
    <location>
        <begin position="1738"/>
        <end position="1751"/>
    </location>
</feature>
<feature type="compositionally biased region" description="Polar residues" evidence="13">
    <location>
        <begin position="1676"/>
        <end position="1689"/>
    </location>
</feature>
<feature type="compositionally biased region" description="Polar residues" evidence="13">
    <location>
        <begin position="2106"/>
        <end position="2124"/>
    </location>
</feature>
<dbReference type="GO" id="GO:0035556">
    <property type="term" value="P:intracellular signal transduction"/>
    <property type="evidence" value="ECO:0007669"/>
    <property type="project" value="TreeGrafter"/>
</dbReference>
<dbReference type="GO" id="GO:0000287">
    <property type="term" value="F:magnesium ion binding"/>
    <property type="evidence" value="ECO:0007669"/>
    <property type="project" value="InterPro"/>
</dbReference>
<reference evidence="17" key="1">
    <citation type="submission" date="2022-11" db="UniProtKB">
        <authorList>
            <consortium name="WormBaseParasite"/>
        </authorList>
    </citation>
    <scope>IDENTIFICATION</scope>
</reference>
<dbReference type="SUPFAM" id="SSF50156">
    <property type="entry name" value="PDZ domain-like"/>
    <property type="match status" value="1"/>
</dbReference>
<feature type="region of interest" description="Disordered" evidence="13">
    <location>
        <begin position="19"/>
        <end position="41"/>
    </location>
</feature>
<dbReference type="InterPro" id="IPR001478">
    <property type="entry name" value="PDZ"/>
</dbReference>
<keyword evidence="4" id="KW-0963">Cytoplasm</keyword>
<dbReference type="InterPro" id="IPR037711">
    <property type="entry name" value="MAST"/>
</dbReference>
<keyword evidence="5" id="KW-0723">Serine/threonine-protein kinase</keyword>
<dbReference type="GO" id="GO:0005737">
    <property type="term" value="C:cytoplasm"/>
    <property type="evidence" value="ECO:0007669"/>
    <property type="project" value="UniProtKB-SubCell"/>
</dbReference>
<feature type="compositionally biased region" description="Polar residues" evidence="13">
    <location>
        <begin position="1483"/>
        <end position="1506"/>
    </location>
</feature>
<proteinExistence type="predicted"/>
<keyword evidence="7" id="KW-0808">Transferase</keyword>
<feature type="compositionally biased region" description="Polar residues" evidence="13">
    <location>
        <begin position="766"/>
        <end position="785"/>
    </location>
</feature>
<dbReference type="Gene3D" id="2.30.42.10">
    <property type="match status" value="1"/>
</dbReference>
<evidence type="ECO:0000256" key="12">
    <source>
        <dbReference type="ARBA" id="ARBA00048679"/>
    </source>
</evidence>
<feature type="compositionally biased region" description="Polar residues" evidence="13">
    <location>
        <begin position="847"/>
        <end position="861"/>
    </location>
</feature>
<feature type="region of interest" description="Disordered" evidence="13">
    <location>
        <begin position="2152"/>
        <end position="2235"/>
    </location>
</feature>
<dbReference type="FunFam" id="3.30.200.20:FF:000012">
    <property type="entry name" value="microtubule-associated serine/threonine-protein kinase 2 isoform X1"/>
    <property type="match status" value="1"/>
</dbReference>
<dbReference type="InterPro" id="IPR015022">
    <property type="entry name" value="MAST_pre-PK_dom"/>
</dbReference>
<evidence type="ECO:0000256" key="2">
    <source>
        <dbReference type="ARBA" id="ARBA00004496"/>
    </source>
</evidence>
<keyword evidence="9" id="KW-0418">Kinase</keyword>
<feature type="region of interest" description="Disordered" evidence="13">
    <location>
        <begin position="1536"/>
        <end position="1568"/>
    </location>
</feature>
<dbReference type="Pfam" id="PF00069">
    <property type="entry name" value="Pkinase"/>
    <property type="match status" value="1"/>
</dbReference>
<feature type="region of interest" description="Disordered" evidence="13">
    <location>
        <begin position="821"/>
        <end position="864"/>
    </location>
</feature>
<protein>
    <recommendedName>
        <fullName evidence="3">non-specific serine/threonine protein kinase</fullName>
        <ecNumber evidence="3">2.7.11.1</ecNumber>
    </recommendedName>
</protein>
<dbReference type="InterPro" id="IPR036034">
    <property type="entry name" value="PDZ_sf"/>
</dbReference>
<feature type="compositionally biased region" description="Polar residues" evidence="13">
    <location>
        <begin position="1460"/>
        <end position="1474"/>
    </location>
</feature>
<feature type="region of interest" description="Disordered" evidence="13">
    <location>
        <begin position="85"/>
        <end position="104"/>
    </location>
</feature>
<keyword evidence="8" id="KW-0547">Nucleotide-binding</keyword>
<evidence type="ECO:0000256" key="1">
    <source>
        <dbReference type="ARBA" id="ARBA00001946"/>
    </source>
</evidence>
<sequence>MPQMELTPRAMAPRLLQLIPSSSDRQVGPVPATQPPQRAVSPTGVPSCSSCPSCCSTPCELVCSSPTVLLSPVLLSRPIRSQSAAHSSSIIQRSASSATNNPSDSESELGTAVCCCSRSCVTNSRLSQCTSRPSNSSSPLATPPPTFLCTSPIPLLSGGSRAVSRSGSFSRHLLQHQHPHSPQPHSPFSSGSHAKVAAPPPVPIGRCHSFSRYGHTNAASNGQRSKATEQPPPPQRHPHRTLAHPSPPGTLSRNDSLESNASAGGELFPHTRRISNSLPSLLSGRPSTAAAHLQRSHSDALDPSLSRQSSAGSAGGGRSNASGIGGISLLGLGGRTATISRMATVDSFSSRRPSISLRDLQQNDLLNSSLDSSGSYPSQNHHPTHQHQHLTSFAHPRHHRLRHSTTTLLHQQTANFQLFQQLTTLNSSASPSNLMRFRLCPLGHSDPQIYTHSQLHPTNFGYGQSPGRNSAAGGGRRSFLSSSPQTHKIRAGLDTSGQKGSALMLCGPSGAASPKTHLHAAAASVASPTTTGGGSGRSDGTRRSPVQMRVHRSSFSSVGSGPHYHGHGQHHQHHPGHAEHPHGASSSARPSISAGCSSGAVRQPVALRALPFGHHHAAAAAENRRWSLASLPSSSGYVTPGTNSGFSSQYSSQENLAGLVANLRIGNRFDSNESYGYCLGDDFGGLMRPRSRSLTSPLRMFDQPGADAPMMSLVYKERFPKAKQQLESRLLQFLQQNAPLSGFSSQLLQQNVQTPSATFSGPLRATSPQPSRPGSTADRSSSPCRPQSPVPMRPLSPLVTESATAVGDAFIRSSVHFSPSSQTLLAPQQQQQLVDSGGGEENREGRQSSPTNRSSVCSPSSTATTTTTAAAMLTTVDPTILRLIADGATRFLHHQLCEIAADCLQKSRDGLLSCAYFCNMSVRLDETLAEAEVKIGPDSYNYLTRLVKQLLMIVSRAARLLECLEFDPDEFYQLLEEAEGAVRVQLGAGSARVPDLPQYIVAKLGLNKNIHQLMDDDETLGDDDAAGTETAAANKRTAAAADVGTDELEKKRMAEIVGKSLAQGAPKEDDFDTVRLISNGAYGAVYLVKHRRTRQRFALKKMKKQTLLLRNQIEQVYAERDILTFTDNPFVVCFYGSFETKQHLCMLMEYVEGGDCASLLKSAGTLPIELARLYVAETVLAIEYLHSCGIVHRDLKPDNLLITFMGHIKLTDFGLSKIGLMNRTTLVSEGYLVQDDTQQFKDNQLCGTPEYIAPEVILRQGYGKPVDWWALGVILYEFLVGIVPFVGDSPEALFANIINEEVEYPEGDEALDADAEYLIRLLLERNPLDRLGTVGGAPQVSAHPFFAPLDFDTILRQKAEFVPQFENDEDTSYFDSRTDRYNHDANESAEDDDAVPMFWSFSTASPRHSIVGLELPVGSMAMLQAAHAAAIERGGQQQPHQQDSVGDDDRAEARERLPSFATTVSSSGIGSGPNSAFGPLPSSALSTRTNATGGGNCSDSQDSQGSAVGRRAAIEFGGDVMPSAVILRRRFSNQRHHTNLSSTSSSAGTTVGTAAGGGVGSSTDDSSSVDIAATSAHFEQPRRSQGQLPRLAISPCGSTFNPAAVGITAQRDGAGGLSHFQLSGGGGTSSGEFLSPVDERRVTVGGDGALKRMEKRPSAVVHELITDVSRMSSAFAQPLARQSRSSSCRISDPHHHHHNQSSSLKLQIPAAGGHQFHHQHSSANSSAGISPQQPPTIGTSSSSSHGTTYYHSYAGNNGRTLSTTTEKIGAPSCSSGQISPSCNSVSSVSSLDSQNAAQKQSNETVTVVQQQYTETHYGGPPPPPSGQPSVCTSSSSLLPPPASSHAAGPPTHHRSSISGGSSRPIVIRKGAQGFGFSIRSVRVYLSEVSDYYSIEHIVAAVREGSPAWEAGLRTNDLITHVHTQSVHNMTHPEMMRRLLSCGNELTVHVVPLSGTSIKEGEPRRNIGKPLRKKPRRPPTAQQKGKQPSRKSSALLRRLSGKRTAGDIVPGTSSQKQMFMPRSVSSQEGVLASGTASAGPASHSSTAAQNAGGGQSSRQFLGPTDRPSAYCSNSKRLSIPAGNELLCCPSSAVSPLAAGNGALTVSSATSGASPTPGVSTTTISPSHPPKSPLVSASTSAAAVFTSDEFRQKKHSITKVQQRQSAANATQNSPTSSSSSLRTKLTESTPIFSLRRQAGSADGNASVGGEQQQQQRSPSPARRVSPSRLMQRFFRNS</sequence>
<feature type="compositionally biased region" description="Low complexity" evidence="13">
    <location>
        <begin position="821"/>
        <end position="833"/>
    </location>
</feature>
<feature type="compositionally biased region" description="Polar residues" evidence="13">
    <location>
        <begin position="249"/>
        <end position="262"/>
    </location>
</feature>
<dbReference type="InterPro" id="IPR011009">
    <property type="entry name" value="Kinase-like_dom_sf"/>
</dbReference>
<dbReference type="SUPFAM" id="SSF140482">
    <property type="entry name" value="MAST3 pre-PK domain-like"/>
    <property type="match status" value="1"/>
</dbReference>
<evidence type="ECO:0000259" key="14">
    <source>
        <dbReference type="PROSITE" id="PS50011"/>
    </source>
</evidence>
<feature type="region of interest" description="Disordered" evidence="13">
    <location>
        <begin position="1814"/>
        <end position="1863"/>
    </location>
</feature>
<feature type="compositionally biased region" description="Low complexity" evidence="13">
    <location>
        <begin position="159"/>
        <end position="171"/>
    </location>
</feature>
<feature type="domain" description="PDZ" evidence="15">
    <location>
        <begin position="1864"/>
        <end position="1953"/>
    </location>
</feature>
<feature type="region of interest" description="Disordered" evidence="13">
    <location>
        <begin position="1954"/>
        <end position="2069"/>
    </location>
</feature>
<feature type="compositionally biased region" description="Polar residues" evidence="13">
    <location>
        <begin position="1721"/>
        <end position="1737"/>
    </location>
</feature>
<feature type="region of interest" description="Disordered" evidence="13">
    <location>
        <begin position="2106"/>
        <end position="2134"/>
    </location>
</feature>
<keyword evidence="16" id="KW-1185">Reference proteome</keyword>
<comment type="subcellular location">
    <subcellularLocation>
        <location evidence="2">Cytoplasm</location>
    </subcellularLocation>
</comment>
<feature type="compositionally biased region" description="Low complexity" evidence="13">
    <location>
        <begin position="1827"/>
        <end position="1863"/>
    </location>
</feature>
<evidence type="ECO:0000256" key="9">
    <source>
        <dbReference type="ARBA" id="ARBA00022777"/>
    </source>
</evidence>
<comment type="catalytic activity">
    <reaction evidence="11">
        <text>L-threonyl-[protein] + ATP = O-phospho-L-threonyl-[protein] + ADP + H(+)</text>
        <dbReference type="Rhea" id="RHEA:46608"/>
        <dbReference type="Rhea" id="RHEA-COMP:11060"/>
        <dbReference type="Rhea" id="RHEA-COMP:11605"/>
        <dbReference type="ChEBI" id="CHEBI:15378"/>
        <dbReference type="ChEBI" id="CHEBI:30013"/>
        <dbReference type="ChEBI" id="CHEBI:30616"/>
        <dbReference type="ChEBI" id="CHEBI:61977"/>
        <dbReference type="ChEBI" id="CHEBI:456216"/>
        <dbReference type="EC" id="2.7.11.1"/>
    </reaction>
</comment>
<feature type="compositionally biased region" description="Low complexity" evidence="13">
    <location>
        <begin position="85"/>
        <end position="98"/>
    </location>
</feature>
<feature type="compositionally biased region" description="Gly residues" evidence="13">
    <location>
        <begin position="313"/>
        <end position="324"/>
    </location>
</feature>
<dbReference type="Pfam" id="PF17820">
    <property type="entry name" value="PDZ_6"/>
    <property type="match status" value="1"/>
</dbReference>
<feature type="compositionally biased region" description="Basic and acidic residues" evidence="13">
    <location>
        <begin position="1447"/>
        <end position="1457"/>
    </location>
</feature>
<dbReference type="SMART" id="SM00228">
    <property type="entry name" value="PDZ"/>
    <property type="match status" value="1"/>
</dbReference>
<organism evidence="16 17">
    <name type="scientific">Globodera rostochiensis</name>
    <name type="common">Golden nematode worm</name>
    <name type="synonym">Heterodera rostochiensis</name>
    <dbReference type="NCBI Taxonomy" id="31243"/>
    <lineage>
        <taxon>Eukaryota</taxon>
        <taxon>Metazoa</taxon>
        <taxon>Ecdysozoa</taxon>
        <taxon>Nematoda</taxon>
        <taxon>Chromadorea</taxon>
        <taxon>Rhabditida</taxon>
        <taxon>Tylenchina</taxon>
        <taxon>Tylenchomorpha</taxon>
        <taxon>Tylenchoidea</taxon>
        <taxon>Heteroderidae</taxon>
        <taxon>Heteroderinae</taxon>
        <taxon>Globodera</taxon>
    </lineage>
</organism>
<dbReference type="Gene3D" id="1.20.1480.20">
    <property type="entry name" value="MAST3 pre-PK domain-like"/>
    <property type="match status" value="1"/>
</dbReference>
<keyword evidence="10" id="KW-0067">ATP-binding</keyword>
<dbReference type="Gene3D" id="1.10.510.10">
    <property type="entry name" value="Transferase(Phosphotransferase) domain 1"/>
    <property type="match status" value="1"/>
</dbReference>
<dbReference type="CDD" id="cd05609">
    <property type="entry name" value="STKc_MAST"/>
    <property type="match status" value="1"/>
</dbReference>
<dbReference type="InterPro" id="IPR000719">
    <property type="entry name" value="Prot_kinase_dom"/>
</dbReference>
<dbReference type="SMART" id="SM00220">
    <property type="entry name" value="S_TKc"/>
    <property type="match status" value="1"/>
</dbReference>
<evidence type="ECO:0000256" key="11">
    <source>
        <dbReference type="ARBA" id="ARBA00047899"/>
    </source>
</evidence>
<feature type="compositionally biased region" description="Low complexity" evidence="13">
    <location>
        <begin position="520"/>
        <end position="530"/>
    </location>
</feature>
<dbReference type="GO" id="GO:0004674">
    <property type="term" value="F:protein serine/threonine kinase activity"/>
    <property type="evidence" value="ECO:0007669"/>
    <property type="project" value="UniProtKB-KW"/>
</dbReference>
<evidence type="ECO:0000256" key="3">
    <source>
        <dbReference type="ARBA" id="ARBA00012513"/>
    </source>
</evidence>
<feature type="region of interest" description="Disordered" evidence="13">
    <location>
        <begin position="366"/>
        <end position="398"/>
    </location>
</feature>
<feature type="region of interest" description="Disordered" evidence="13">
    <location>
        <begin position="511"/>
        <end position="597"/>
    </location>
</feature>
<dbReference type="SUPFAM" id="SSF56112">
    <property type="entry name" value="Protein kinase-like (PK-like)"/>
    <property type="match status" value="1"/>
</dbReference>
<evidence type="ECO:0000256" key="4">
    <source>
        <dbReference type="ARBA" id="ARBA00022490"/>
    </source>
</evidence>
<dbReference type="Proteomes" id="UP000887572">
    <property type="component" value="Unplaced"/>
</dbReference>
<evidence type="ECO:0000313" key="16">
    <source>
        <dbReference type="Proteomes" id="UP000887572"/>
    </source>
</evidence>
<dbReference type="PROSITE" id="PS00108">
    <property type="entry name" value="PROTEIN_KINASE_ST"/>
    <property type="match status" value="1"/>
</dbReference>
<feature type="compositionally biased region" description="Polar residues" evidence="13">
    <location>
        <begin position="586"/>
        <end position="596"/>
    </location>
</feature>
<evidence type="ECO:0000256" key="6">
    <source>
        <dbReference type="ARBA" id="ARBA00022553"/>
    </source>
</evidence>
<evidence type="ECO:0000256" key="7">
    <source>
        <dbReference type="ARBA" id="ARBA00022679"/>
    </source>
</evidence>
<dbReference type="Pfam" id="PF08926">
    <property type="entry name" value="DUF1908"/>
    <property type="match status" value="2"/>
</dbReference>
<comment type="cofactor">
    <cofactor evidence="1">
        <name>Mg(2+)</name>
        <dbReference type="ChEBI" id="CHEBI:18420"/>
    </cofactor>
</comment>
<feature type="compositionally biased region" description="Polar residues" evidence="13">
    <location>
        <begin position="2010"/>
        <end position="2027"/>
    </location>
</feature>
<dbReference type="FunFam" id="1.10.510.10:FF:000012">
    <property type="entry name" value="microtubule-associated serine/threonine-protein kinase 2 isoform X1"/>
    <property type="match status" value="1"/>
</dbReference>
<feature type="compositionally biased region" description="Polar residues" evidence="13">
    <location>
        <begin position="1435"/>
        <end position="1444"/>
    </location>
</feature>
<feature type="region of interest" description="Disordered" evidence="13">
    <location>
        <begin position="1430"/>
        <end position="1509"/>
    </location>
</feature>
<dbReference type="InterPro" id="IPR008271">
    <property type="entry name" value="Ser/Thr_kinase_AS"/>
</dbReference>
<feature type="region of interest" description="Disordered" evidence="13">
    <location>
        <begin position="459"/>
        <end position="487"/>
    </location>
</feature>
<feature type="region of interest" description="Disordered" evidence="13">
    <location>
        <begin position="159"/>
        <end position="324"/>
    </location>
</feature>
<feature type="region of interest" description="Disordered" evidence="13">
    <location>
        <begin position="756"/>
        <end position="795"/>
    </location>
</feature>
<feature type="compositionally biased region" description="Low complexity" evidence="13">
    <location>
        <begin position="1541"/>
        <end position="1553"/>
    </location>
</feature>
<feature type="compositionally biased region" description="Basic residues" evidence="13">
    <location>
        <begin position="1965"/>
        <end position="1976"/>
    </location>
</feature>
<feature type="compositionally biased region" description="Low complexity" evidence="13">
    <location>
        <begin position="2209"/>
        <end position="2226"/>
    </location>
</feature>
<name>A0A914HDL0_GLORO</name>
<evidence type="ECO:0000256" key="5">
    <source>
        <dbReference type="ARBA" id="ARBA00022527"/>
    </source>
</evidence>
<evidence type="ECO:0000259" key="15">
    <source>
        <dbReference type="PROSITE" id="PS50106"/>
    </source>
</evidence>
<evidence type="ECO:0000256" key="10">
    <source>
        <dbReference type="ARBA" id="ARBA00022840"/>
    </source>
</evidence>
<dbReference type="PROSITE" id="PS50106">
    <property type="entry name" value="PDZ"/>
    <property type="match status" value="1"/>
</dbReference>
<keyword evidence="6" id="KW-0597">Phosphoprotein</keyword>
<dbReference type="WBParaSite" id="Gr19_v10_g15652.t2">
    <property type="protein sequence ID" value="Gr19_v10_g15652.t2"/>
    <property type="gene ID" value="Gr19_v10_g15652"/>
</dbReference>
<comment type="catalytic activity">
    <reaction evidence="12">
        <text>L-seryl-[protein] + ATP = O-phospho-L-seryl-[protein] + ADP + H(+)</text>
        <dbReference type="Rhea" id="RHEA:17989"/>
        <dbReference type="Rhea" id="RHEA-COMP:9863"/>
        <dbReference type="Rhea" id="RHEA-COMP:11604"/>
        <dbReference type="ChEBI" id="CHEBI:15378"/>
        <dbReference type="ChEBI" id="CHEBI:29999"/>
        <dbReference type="ChEBI" id="CHEBI:30616"/>
        <dbReference type="ChEBI" id="CHEBI:83421"/>
        <dbReference type="ChEBI" id="CHEBI:456216"/>
        <dbReference type="EC" id="2.7.11.1"/>
    </reaction>
</comment>
<evidence type="ECO:0000256" key="8">
    <source>
        <dbReference type="ARBA" id="ARBA00022741"/>
    </source>
</evidence>
<accession>A0A914HDL0</accession>
<dbReference type="PANTHER" id="PTHR24356">
    <property type="entry name" value="SERINE/THREONINE-PROTEIN KINASE"/>
    <property type="match status" value="1"/>
</dbReference>
<evidence type="ECO:0000313" key="17">
    <source>
        <dbReference type="WBParaSite" id="Gr19_v10_g15652.t2"/>
    </source>
</evidence>
<dbReference type="InterPro" id="IPR050236">
    <property type="entry name" value="Ser_Thr_kinase_AGC"/>
</dbReference>
<feature type="domain" description="Protein kinase" evidence="14">
    <location>
        <begin position="1071"/>
        <end position="1346"/>
    </location>
</feature>